<dbReference type="AlphaFoldDB" id="A0A1H8LIG0"/>
<dbReference type="OrthoDB" id="3472822at2"/>
<protein>
    <submittedName>
        <fullName evidence="3">Nucleotide-binding universal stress protein, UspA family</fullName>
    </submittedName>
</protein>
<sequence>MGQGGRVVVGVSGSLQSLTALHRGVEEARRRGAELLVVLAWTPPCGEPAHRSAPWPPLLQEWEKSAAGRLEQALTDAFGGCPTDVPVRLVTACGETGRVLTELADRPDDLLVIGTGRHRLLPRLFHGGVSRYCLAHACCPVLAVPPSELMRDLGRTSRLLGELPLDHAA</sequence>
<dbReference type="Gene3D" id="3.40.50.12370">
    <property type="match status" value="1"/>
</dbReference>
<evidence type="ECO:0000256" key="1">
    <source>
        <dbReference type="ARBA" id="ARBA00008791"/>
    </source>
</evidence>
<dbReference type="RefSeq" id="WP_069461798.1">
    <property type="nucleotide sequence ID" value="NZ_FODD01000016.1"/>
</dbReference>
<keyword evidence="4" id="KW-1185">Reference proteome</keyword>
<gene>
    <name evidence="3" type="ORF">SAMN05216267_101628</name>
</gene>
<dbReference type="Pfam" id="PF00582">
    <property type="entry name" value="Usp"/>
    <property type="match status" value="1"/>
</dbReference>
<feature type="domain" description="UspA" evidence="2">
    <location>
        <begin position="6"/>
        <end position="145"/>
    </location>
</feature>
<dbReference type="InterPro" id="IPR006015">
    <property type="entry name" value="Universal_stress_UspA"/>
</dbReference>
<accession>A0A1H8LIG0</accession>
<dbReference type="PANTHER" id="PTHR31964">
    <property type="entry name" value="ADENINE NUCLEOTIDE ALPHA HYDROLASES-LIKE SUPERFAMILY PROTEIN"/>
    <property type="match status" value="1"/>
</dbReference>
<evidence type="ECO:0000259" key="2">
    <source>
        <dbReference type="Pfam" id="PF00582"/>
    </source>
</evidence>
<dbReference type="PANTHER" id="PTHR31964:SF113">
    <property type="entry name" value="USPA DOMAIN-CONTAINING PROTEIN"/>
    <property type="match status" value="1"/>
</dbReference>
<proteinExistence type="inferred from homology"/>
<evidence type="ECO:0000313" key="3">
    <source>
        <dbReference type="EMBL" id="SEO04992.1"/>
    </source>
</evidence>
<dbReference type="PRINTS" id="PR01438">
    <property type="entry name" value="UNVRSLSTRESS"/>
</dbReference>
<organism evidence="3 4">
    <name type="scientific">Actinacidiphila rubida</name>
    <dbReference type="NCBI Taxonomy" id="310780"/>
    <lineage>
        <taxon>Bacteria</taxon>
        <taxon>Bacillati</taxon>
        <taxon>Actinomycetota</taxon>
        <taxon>Actinomycetes</taxon>
        <taxon>Kitasatosporales</taxon>
        <taxon>Streptomycetaceae</taxon>
        <taxon>Actinacidiphila</taxon>
    </lineage>
</organism>
<reference evidence="3 4" key="1">
    <citation type="submission" date="2016-10" db="EMBL/GenBank/DDBJ databases">
        <authorList>
            <person name="de Groot N.N."/>
        </authorList>
    </citation>
    <scope>NUCLEOTIDE SEQUENCE [LARGE SCALE GENOMIC DNA]</scope>
    <source>
        <strain evidence="3 4">CGMCC 4.2026</strain>
    </source>
</reference>
<dbReference type="EMBL" id="FODD01000016">
    <property type="protein sequence ID" value="SEO04992.1"/>
    <property type="molecule type" value="Genomic_DNA"/>
</dbReference>
<dbReference type="Proteomes" id="UP000181951">
    <property type="component" value="Unassembled WGS sequence"/>
</dbReference>
<comment type="similarity">
    <text evidence="1">Belongs to the universal stress protein A family.</text>
</comment>
<dbReference type="STRING" id="310780.SAMN05216267_101628"/>
<dbReference type="SUPFAM" id="SSF52402">
    <property type="entry name" value="Adenine nucleotide alpha hydrolases-like"/>
    <property type="match status" value="1"/>
</dbReference>
<name>A0A1H8LIG0_9ACTN</name>
<evidence type="ECO:0000313" key="4">
    <source>
        <dbReference type="Proteomes" id="UP000181951"/>
    </source>
</evidence>
<dbReference type="InterPro" id="IPR006016">
    <property type="entry name" value="UspA"/>
</dbReference>